<organism evidence="2 3">
    <name type="scientific">Heterorhabditis bacteriophora</name>
    <name type="common">Entomopathogenic nematode worm</name>
    <dbReference type="NCBI Taxonomy" id="37862"/>
    <lineage>
        <taxon>Eukaryota</taxon>
        <taxon>Metazoa</taxon>
        <taxon>Ecdysozoa</taxon>
        <taxon>Nematoda</taxon>
        <taxon>Chromadorea</taxon>
        <taxon>Rhabditida</taxon>
        <taxon>Rhabditina</taxon>
        <taxon>Rhabditomorpha</taxon>
        <taxon>Strongyloidea</taxon>
        <taxon>Heterorhabditidae</taxon>
        <taxon>Heterorhabditis</taxon>
    </lineage>
</organism>
<evidence type="ECO:0000313" key="3">
    <source>
        <dbReference type="WBParaSite" id="Hba_10091"/>
    </source>
</evidence>
<keyword evidence="1" id="KW-0472">Membrane</keyword>
<name>A0A1I7WXW6_HETBA</name>
<feature type="transmembrane region" description="Helical" evidence="1">
    <location>
        <begin position="71"/>
        <end position="89"/>
    </location>
</feature>
<dbReference type="GO" id="GO:0003676">
    <property type="term" value="F:nucleic acid binding"/>
    <property type="evidence" value="ECO:0007669"/>
    <property type="project" value="InterPro"/>
</dbReference>
<dbReference type="InterPro" id="IPR052709">
    <property type="entry name" value="Transposase-MT_Hybrid"/>
</dbReference>
<dbReference type="InterPro" id="IPR001888">
    <property type="entry name" value="Transposase_1"/>
</dbReference>
<protein>
    <submittedName>
        <fullName evidence="3">Mariner Mos1 transposase</fullName>
    </submittedName>
</protein>
<keyword evidence="1" id="KW-0812">Transmembrane</keyword>
<dbReference type="AlphaFoldDB" id="A0A1I7WXW6"/>
<dbReference type="Proteomes" id="UP000095283">
    <property type="component" value="Unplaced"/>
</dbReference>
<dbReference type="InterPro" id="IPR036397">
    <property type="entry name" value="RNaseH_sf"/>
</dbReference>
<dbReference type="Gene3D" id="3.30.420.10">
    <property type="entry name" value="Ribonuclease H-like superfamily/Ribonuclease H"/>
    <property type="match status" value="1"/>
</dbReference>
<evidence type="ECO:0000313" key="2">
    <source>
        <dbReference type="Proteomes" id="UP000095283"/>
    </source>
</evidence>
<sequence>MNTILGHHEPPPLHLGIVIPAHFPNFHAYQHLAFKPDNENIKELPPAIAENVEHTLGGMIYQIYLKHPTPFYMALATVIVLTVSVIWMCGKQSLLENRKVFHPQDNRTLANRGYFRGLKISNKERMLLKQANQYDLYSVKEFSPTVLADIASYVLKLVILMSVTENALGHHERRRLVLSKHYWEKIRHRHERDSRKSWDSESGHHMNSPKTALAAGSTYASRCLPDNARRTFCGKLPRTANNIHAKRVLLCIWWDMKGVLCYELLQPGETVTAGRYGCQLIDLLDAVEQKRPFSGQGSGKVILLHDNTRPHVALSTQQTIFNLVWEVLPHTACSSDFVPSDYHLFRLMQNCLAEQRFRDAAEVRKWIDDFITSKPMSLIFFN</sequence>
<evidence type="ECO:0000256" key="1">
    <source>
        <dbReference type="SAM" id="Phobius"/>
    </source>
</evidence>
<dbReference type="Pfam" id="PF01359">
    <property type="entry name" value="Transposase_1"/>
    <property type="match status" value="1"/>
</dbReference>
<proteinExistence type="predicted"/>
<keyword evidence="1" id="KW-1133">Transmembrane helix</keyword>
<accession>A0A1I7WXW6</accession>
<dbReference type="PANTHER" id="PTHR46060:SF1">
    <property type="entry name" value="MARINER MOS1 TRANSPOSASE-LIKE PROTEIN"/>
    <property type="match status" value="1"/>
</dbReference>
<dbReference type="PANTHER" id="PTHR46060">
    <property type="entry name" value="MARINER MOS1 TRANSPOSASE-LIKE PROTEIN"/>
    <property type="match status" value="1"/>
</dbReference>
<keyword evidence="2" id="KW-1185">Reference proteome</keyword>
<reference evidence="3" key="1">
    <citation type="submission" date="2016-11" db="UniProtKB">
        <authorList>
            <consortium name="WormBaseParasite"/>
        </authorList>
    </citation>
    <scope>IDENTIFICATION</scope>
</reference>
<dbReference type="WBParaSite" id="Hba_10091">
    <property type="protein sequence ID" value="Hba_10091"/>
    <property type="gene ID" value="Hba_10091"/>
</dbReference>